<evidence type="ECO:0008006" key="4">
    <source>
        <dbReference type="Google" id="ProtNLM"/>
    </source>
</evidence>
<feature type="signal peptide" evidence="1">
    <location>
        <begin position="1"/>
        <end position="28"/>
    </location>
</feature>
<name>A0A6A6HCM6_VIRVR</name>
<proteinExistence type="predicted"/>
<organism evidence="2 3">
    <name type="scientific">Viridothelium virens</name>
    <name type="common">Speckled blister lichen</name>
    <name type="synonym">Trypethelium virens</name>
    <dbReference type="NCBI Taxonomy" id="1048519"/>
    <lineage>
        <taxon>Eukaryota</taxon>
        <taxon>Fungi</taxon>
        <taxon>Dikarya</taxon>
        <taxon>Ascomycota</taxon>
        <taxon>Pezizomycotina</taxon>
        <taxon>Dothideomycetes</taxon>
        <taxon>Dothideomycetes incertae sedis</taxon>
        <taxon>Trypetheliales</taxon>
        <taxon>Trypetheliaceae</taxon>
        <taxon>Viridothelium</taxon>
    </lineage>
</organism>
<accession>A0A6A6HCM6</accession>
<keyword evidence="3" id="KW-1185">Reference proteome</keyword>
<evidence type="ECO:0000256" key="1">
    <source>
        <dbReference type="SAM" id="SignalP"/>
    </source>
</evidence>
<sequence>MALDQSDKLALVALVVSLIALCNGFVQAAQQLLSTAQGYRNCKEEIIGPWSATRHRRWIWREFRYEVLYQTPEIMLLTDAGLEEEQKRRLVCFLNRVQSDPKSYRYRSIWRTLFGQRAGQTNAIESTAHSRLKTYDRKTWEQGSGPKPNTPSIDVALGSAVNWQTLVQVLHNVYTAYWPAECACSMAIGYSLQTRSSFVERRTTAAVAYRLQTWDFNPPEVVRPLALTTVGDIVVLVMRMGMTWRELQPGNARMQADGGGYNVTSSEIRGVGTVLRFGVEIQEQPLIAYIPSTDSDKMLCGILPVDTELIQKDHFELFDGQRKVPNILPILMYLSVEQSARDALIHPDLQKFIPGFAEVWRRTAFNDLIFFMAPFMPLTGCSAAYIGFRGFLSLSPTNCMTYWEARLALLYRLEQRTRNLPEDSKLVWICHAMQKFEKDFYGEFYSTTRASHADYYRTPASKPTGLPEYCNGVFQKTQRYFSELLQTKSTDHNGSLYCNLVSAHCSMAVPAALAARDRALPDHGKRRLNYSIHQERSPRLNMRDMYEIAWSYVDFVEQGKIYKDLQRQGDGHSPLSLEQAEEAWWMMVLRGMTWGFSVYICTTDHRPEGRVSIVPSYFWGNSSPVWLA</sequence>
<dbReference type="EMBL" id="ML991790">
    <property type="protein sequence ID" value="KAF2235588.1"/>
    <property type="molecule type" value="Genomic_DNA"/>
</dbReference>
<keyword evidence="1" id="KW-0732">Signal</keyword>
<evidence type="ECO:0000313" key="2">
    <source>
        <dbReference type="EMBL" id="KAF2235588.1"/>
    </source>
</evidence>
<dbReference type="AlphaFoldDB" id="A0A6A6HCM6"/>
<gene>
    <name evidence="2" type="ORF">EV356DRAFT_514115</name>
</gene>
<protein>
    <recommendedName>
        <fullName evidence="4">Heterokaryon incompatibility domain-containing protein</fullName>
    </recommendedName>
</protein>
<dbReference type="OrthoDB" id="5227693at2759"/>
<dbReference type="Proteomes" id="UP000800092">
    <property type="component" value="Unassembled WGS sequence"/>
</dbReference>
<reference evidence="2" key="1">
    <citation type="journal article" date="2020" name="Stud. Mycol.">
        <title>101 Dothideomycetes genomes: a test case for predicting lifestyles and emergence of pathogens.</title>
        <authorList>
            <person name="Haridas S."/>
            <person name="Albert R."/>
            <person name="Binder M."/>
            <person name="Bloem J."/>
            <person name="Labutti K."/>
            <person name="Salamov A."/>
            <person name="Andreopoulos B."/>
            <person name="Baker S."/>
            <person name="Barry K."/>
            <person name="Bills G."/>
            <person name="Bluhm B."/>
            <person name="Cannon C."/>
            <person name="Castanera R."/>
            <person name="Culley D."/>
            <person name="Daum C."/>
            <person name="Ezra D."/>
            <person name="Gonzalez J."/>
            <person name="Henrissat B."/>
            <person name="Kuo A."/>
            <person name="Liang C."/>
            <person name="Lipzen A."/>
            <person name="Lutzoni F."/>
            <person name="Magnuson J."/>
            <person name="Mondo S."/>
            <person name="Nolan M."/>
            <person name="Ohm R."/>
            <person name="Pangilinan J."/>
            <person name="Park H.-J."/>
            <person name="Ramirez L."/>
            <person name="Alfaro M."/>
            <person name="Sun H."/>
            <person name="Tritt A."/>
            <person name="Yoshinaga Y."/>
            <person name="Zwiers L.-H."/>
            <person name="Turgeon B."/>
            <person name="Goodwin S."/>
            <person name="Spatafora J."/>
            <person name="Crous P."/>
            <person name="Grigoriev I."/>
        </authorList>
    </citation>
    <scope>NUCLEOTIDE SEQUENCE</scope>
    <source>
        <strain evidence="2">Tuck. ex Michener</strain>
    </source>
</reference>
<evidence type="ECO:0000313" key="3">
    <source>
        <dbReference type="Proteomes" id="UP000800092"/>
    </source>
</evidence>
<feature type="chain" id="PRO_5025430574" description="Heterokaryon incompatibility domain-containing protein" evidence="1">
    <location>
        <begin position="29"/>
        <end position="628"/>
    </location>
</feature>